<feature type="domain" description="Ubiquitin-like protease family profile" evidence="5">
    <location>
        <begin position="115"/>
        <end position="314"/>
    </location>
</feature>
<protein>
    <recommendedName>
        <fullName evidence="5">Ubiquitin-like protease family profile domain-containing protein</fullName>
    </recommendedName>
</protein>
<dbReference type="Proteomes" id="UP000823674">
    <property type="component" value="Chromosome A10"/>
</dbReference>
<feature type="region of interest" description="Disordered" evidence="4">
    <location>
        <begin position="1"/>
        <end position="40"/>
    </location>
</feature>
<keyword evidence="3" id="KW-0378">Hydrolase</keyword>
<gene>
    <name evidence="6" type="primary">A10g501790.1_BraROA</name>
    <name evidence="6" type="ORF">IGI04_039892</name>
</gene>
<keyword evidence="7" id="KW-1185">Reference proteome</keyword>
<evidence type="ECO:0000256" key="2">
    <source>
        <dbReference type="ARBA" id="ARBA00022670"/>
    </source>
</evidence>
<feature type="compositionally biased region" description="Low complexity" evidence="4">
    <location>
        <begin position="31"/>
        <end position="40"/>
    </location>
</feature>
<dbReference type="EMBL" id="JADBGQ010000010">
    <property type="protein sequence ID" value="KAG5375296.1"/>
    <property type="molecule type" value="Genomic_DNA"/>
</dbReference>
<evidence type="ECO:0000313" key="7">
    <source>
        <dbReference type="Proteomes" id="UP000823674"/>
    </source>
</evidence>
<dbReference type="InterPro" id="IPR003653">
    <property type="entry name" value="Peptidase_C48_C"/>
</dbReference>
<organism evidence="6 7">
    <name type="scientific">Brassica rapa subsp. trilocularis</name>
    <dbReference type="NCBI Taxonomy" id="1813537"/>
    <lineage>
        <taxon>Eukaryota</taxon>
        <taxon>Viridiplantae</taxon>
        <taxon>Streptophyta</taxon>
        <taxon>Embryophyta</taxon>
        <taxon>Tracheophyta</taxon>
        <taxon>Spermatophyta</taxon>
        <taxon>Magnoliopsida</taxon>
        <taxon>eudicotyledons</taxon>
        <taxon>Gunneridae</taxon>
        <taxon>Pentapetalae</taxon>
        <taxon>rosids</taxon>
        <taxon>malvids</taxon>
        <taxon>Brassicales</taxon>
        <taxon>Brassicaceae</taxon>
        <taxon>Brassiceae</taxon>
        <taxon>Brassica</taxon>
    </lineage>
</organism>
<evidence type="ECO:0000256" key="4">
    <source>
        <dbReference type="SAM" id="MobiDB-lite"/>
    </source>
</evidence>
<evidence type="ECO:0000256" key="1">
    <source>
        <dbReference type="ARBA" id="ARBA00005234"/>
    </source>
</evidence>
<keyword evidence="2" id="KW-0645">Protease</keyword>
<dbReference type="InterPro" id="IPR038765">
    <property type="entry name" value="Papain-like_cys_pep_sf"/>
</dbReference>
<comment type="similarity">
    <text evidence="1">Belongs to the peptidase C48 family.</text>
</comment>
<feature type="compositionally biased region" description="Polar residues" evidence="4">
    <location>
        <begin position="16"/>
        <end position="25"/>
    </location>
</feature>
<dbReference type="Pfam" id="PF02902">
    <property type="entry name" value="Peptidase_C48"/>
    <property type="match status" value="1"/>
</dbReference>
<evidence type="ECO:0000259" key="5">
    <source>
        <dbReference type="PROSITE" id="PS50600"/>
    </source>
</evidence>
<dbReference type="PROSITE" id="PS50600">
    <property type="entry name" value="ULP_PROTEASE"/>
    <property type="match status" value="1"/>
</dbReference>
<name>A0ABQ7KP83_BRACM</name>
<reference evidence="6 7" key="1">
    <citation type="submission" date="2021-03" db="EMBL/GenBank/DDBJ databases">
        <authorList>
            <person name="King G.J."/>
            <person name="Bancroft I."/>
            <person name="Baten A."/>
            <person name="Bloomfield J."/>
            <person name="Borpatragohain P."/>
            <person name="He Z."/>
            <person name="Irish N."/>
            <person name="Irwin J."/>
            <person name="Liu K."/>
            <person name="Mauleon R.P."/>
            <person name="Moore J."/>
            <person name="Morris R."/>
            <person name="Ostergaard L."/>
            <person name="Wang B."/>
            <person name="Wells R."/>
        </authorList>
    </citation>
    <scope>NUCLEOTIDE SEQUENCE [LARGE SCALE GENOMIC DNA]</scope>
    <source>
        <strain evidence="6">R-o-18</strain>
        <tissue evidence="6">Leaf</tissue>
    </source>
</reference>
<sequence>MWHGAKAGQKEAKEPSLTTEPSSSRELCLVSPADNLPSDDPSLLILDKQVSTASDLLVEEARRQTKKETALVNLRKKVGGGYDPFAPYDKMKSKELTAWVQKDPSHKLPLKKKPRRCPSRFYQVLRTPLEWLTDHQMDAFINLLRKRYQNHPEHFRSDRMCFLDHVFSRQWRASYPDFKSDAPDANGLGRRLPGGAWNYHAGLIPSFCQSKKVWGVDVDDIYAPVNFKNQHWIAIWISIPKRHIVVWDSIVSHISPKELDEVMEPFVTMVPYLLVECALSDEQKSFLCAMNGKTKTMMRTWQRRLGDVNRVRIG</sequence>
<dbReference type="SUPFAM" id="SSF54001">
    <property type="entry name" value="Cysteine proteinases"/>
    <property type="match status" value="1"/>
</dbReference>
<comment type="caution">
    <text evidence="6">The sequence shown here is derived from an EMBL/GenBank/DDBJ whole genome shotgun (WGS) entry which is preliminary data.</text>
</comment>
<accession>A0ABQ7KP83</accession>
<proteinExistence type="inferred from homology"/>
<evidence type="ECO:0000256" key="3">
    <source>
        <dbReference type="ARBA" id="ARBA00022801"/>
    </source>
</evidence>
<dbReference type="Gene3D" id="3.40.395.10">
    <property type="entry name" value="Adenoviral Proteinase, Chain A"/>
    <property type="match status" value="1"/>
</dbReference>
<evidence type="ECO:0000313" key="6">
    <source>
        <dbReference type="EMBL" id="KAG5375296.1"/>
    </source>
</evidence>